<reference evidence="4" key="3">
    <citation type="submission" date="2025-04" db="UniProtKB">
        <authorList>
            <consortium name="RefSeq"/>
        </authorList>
    </citation>
    <scope>IDENTIFICATION</scope>
    <source>
        <strain evidence="4">CBS 781.70</strain>
    </source>
</reference>
<feature type="compositionally biased region" description="Basic and acidic residues" evidence="1">
    <location>
        <begin position="136"/>
        <end position="151"/>
    </location>
</feature>
<evidence type="ECO:0000256" key="1">
    <source>
        <dbReference type="SAM" id="MobiDB-lite"/>
    </source>
</evidence>
<evidence type="ECO:0000313" key="3">
    <source>
        <dbReference type="Proteomes" id="UP000504638"/>
    </source>
</evidence>
<feature type="region of interest" description="Disordered" evidence="1">
    <location>
        <begin position="34"/>
        <end position="151"/>
    </location>
</feature>
<keyword evidence="3" id="KW-1185">Reference proteome</keyword>
<feature type="compositionally biased region" description="Polar residues" evidence="1">
    <location>
        <begin position="124"/>
        <end position="135"/>
    </location>
</feature>
<reference evidence="4" key="2">
    <citation type="submission" date="2020-04" db="EMBL/GenBank/DDBJ databases">
        <authorList>
            <consortium name="NCBI Genome Project"/>
        </authorList>
    </citation>
    <scope>NUCLEOTIDE SEQUENCE</scope>
    <source>
        <strain evidence="4">CBS 781.70</strain>
    </source>
</reference>
<sequence length="151" mass="15981">MNKKSSQEQSLSGLSLVCEGSSISTLTLDMLPSNASGKKEALSSPQKTSSSVPSTSSFEKNIKDLSSTPPTESIVGAAGPPTEKHAATRGVAPRRPIRSRGYSLDRYLNTPETHEQIAVEMSMESDQPEGSTATERTGEKKPGKTGGNKDK</sequence>
<organism evidence="2">
    <name type="scientific">Eremomyces bilateralis CBS 781.70</name>
    <dbReference type="NCBI Taxonomy" id="1392243"/>
    <lineage>
        <taxon>Eukaryota</taxon>
        <taxon>Fungi</taxon>
        <taxon>Dikarya</taxon>
        <taxon>Ascomycota</taxon>
        <taxon>Pezizomycotina</taxon>
        <taxon>Dothideomycetes</taxon>
        <taxon>Dothideomycetes incertae sedis</taxon>
        <taxon>Eremomycetales</taxon>
        <taxon>Eremomycetaceae</taxon>
        <taxon>Eremomyces</taxon>
    </lineage>
</organism>
<dbReference type="RefSeq" id="XP_033535409.1">
    <property type="nucleotide sequence ID" value="XM_033678040.1"/>
</dbReference>
<feature type="compositionally biased region" description="Low complexity" evidence="1">
    <location>
        <begin position="43"/>
        <end position="57"/>
    </location>
</feature>
<proteinExistence type="predicted"/>
<protein>
    <submittedName>
        <fullName evidence="2 4">Uncharacterized protein</fullName>
    </submittedName>
</protein>
<evidence type="ECO:0000313" key="4">
    <source>
        <dbReference type="RefSeq" id="XP_033535409.1"/>
    </source>
</evidence>
<dbReference type="AlphaFoldDB" id="A0A6G1G6V8"/>
<name>A0A6G1G6V8_9PEZI</name>
<gene>
    <name evidence="2 4" type="ORF">P152DRAFT_448186</name>
</gene>
<accession>A0A6G1G6V8</accession>
<reference evidence="2 4" key="1">
    <citation type="submission" date="2020-01" db="EMBL/GenBank/DDBJ databases">
        <authorList>
            <consortium name="DOE Joint Genome Institute"/>
            <person name="Haridas S."/>
            <person name="Albert R."/>
            <person name="Binder M."/>
            <person name="Bloem J."/>
            <person name="Labutti K."/>
            <person name="Salamov A."/>
            <person name="Andreopoulos B."/>
            <person name="Baker S.E."/>
            <person name="Barry K."/>
            <person name="Bills G."/>
            <person name="Bluhm B.H."/>
            <person name="Cannon C."/>
            <person name="Castanera R."/>
            <person name="Culley D.E."/>
            <person name="Daum C."/>
            <person name="Ezra D."/>
            <person name="Gonzalez J.B."/>
            <person name="Henrissat B."/>
            <person name="Kuo A."/>
            <person name="Liang C."/>
            <person name="Lipzen A."/>
            <person name="Lutzoni F."/>
            <person name="Magnuson J."/>
            <person name="Mondo S."/>
            <person name="Nolan M."/>
            <person name="Ohm R."/>
            <person name="Pangilinan J."/>
            <person name="Park H.-J."/>
            <person name="Ramirez L."/>
            <person name="Alfaro M."/>
            <person name="Sun H."/>
            <person name="Tritt A."/>
            <person name="Yoshinaga Y."/>
            <person name="Zwiers L.-H."/>
            <person name="Turgeon B.G."/>
            <person name="Goodwin S.B."/>
            <person name="Spatafora J.W."/>
            <person name="Crous P.W."/>
            <person name="Grigoriev I.V."/>
        </authorList>
    </citation>
    <scope>NUCLEOTIDE SEQUENCE</scope>
    <source>
        <strain evidence="2 4">CBS 781.70</strain>
    </source>
</reference>
<dbReference type="Proteomes" id="UP000504638">
    <property type="component" value="Unplaced"/>
</dbReference>
<dbReference type="GeneID" id="54418610"/>
<dbReference type="EMBL" id="ML975154">
    <property type="protein sequence ID" value="KAF1813778.1"/>
    <property type="molecule type" value="Genomic_DNA"/>
</dbReference>
<evidence type="ECO:0000313" key="2">
    <source>
        <dbReference type="EMBL" id="KAF1813778.1"/>
    </source>
</evidence>